<evidence type="ECO:0000313" key="6">
    <source>
        <dbReference type="Proteomes" id="UP000030671"/>
    </source>
</evidence>
<name>W4JPN4_HETIT</name>
<dbReference type="Proteomes" id="UP000030671">
    <property type="component" value="Unassembled WGS sequence"/>
</dbReference>
<dbReference type="InParanoid" id="W4JPN4"/>
<protein>
    <recommendedName>
        <fullName evidence="7">NAD-dependent epimerase/dehydratase domain-containing protein</fullName>
    </recommendedName>
</protein>
<reference evidence="5 6" key="1">
    <citation type="journal article" date="2012" name="New Phytol.">
        <title>Insight into trade-off between wood decay and parasitism from the genome of a fungal forest pathogen.</title>
        <authorList>
            <person name="Olson A."/>
            <person name="Aerts A."/>
            <person name="Asiegbu F."/>
            <person name="Belbahri L."/>
            <person name="Bouzid O."/>
            <person name="Broberg A."/>
            <person name="Canback B."/>
            <person name="Coutinho P.M."/>
            <person name="Cullen D."/>
            <person name="Dalman K."/>
            <person name="Deflorio G."/>
            <person name="van Diepen L.T."/>
            <person name="Dunand C."/>
            <person name="Duplessis S."/>
            <person name="Durling M."/>
            <person name="Gonthier P."/>
            <person name="Grimwood J."/>
            <person name="Fossdal C.G."/>
            <person name="Hansson D."/>
            <person name="Henrissat B."/>
            <person name="Hietala A."/>
            <person name="Himmelstrand K."/>
            <person name="Hoffmeister D."/>
            <person name="Hogberg N."/>
            <person name="James T.Y."/>
            <person name="Karlsson M."/>
            <person name="Kohler A."/>
            <person name="Kues U."/>
            <person name="Lee Y.H."/>
            <person name="Lin Y.C."/>
            <person name="Lind M."/>
            <person name="Lindquist E."/>
            <person name="Lombard V."/>
            <person name="Lucas S."/>
            <person name="Lunden K."/>
            <person name="Morin E."/>
            <person name="Murat C."/>
            <person name="Park J."/>
            <person name="Raffaello T."/>
            <person name="Rouze P."/>
            <person name="Salamov A."/>
            <person name="Schmutz J."/>
            <person name="Solheim H."/>
            <person name="Stahlberg J."/>
            <person name="Velez H."/>
            <person name="de Vries R.P."/>
            <person name="Wiebenga A."/>
            <person name="Woodward S."/>
            <person name="Yakovlev I."/>
            <person name="Garbelotto M."/>
            <person name="Martin F."/>
            <person name="Grigoriev I.V."/>
            <person name="Stenlid J."/>
        </authorList>
    </citation>
    <scope>NUCLEOTIDE SEQUENCE [LARGE SCALE GENOMIC DNA]</scope>
    <source>
        <strain evidence="5 6">TC 32-1</strain>
    </source>
</reference>
<dbReference type="SUPFAM" id="SSF51735">
    <property type="entry name" value="NAD(P)-binding Rossmann-fold domains"/>
    <property type="match status" value="1"/>
</dbReference>
<feature type="compositionally biased region" description="Basic and acidic residues" evidence="1">
    <location>
        <begin position="1225"/>
        <end position="1236"/>
    </location>
</feature>
<evidence type="ECO:0000259" key="4">
    <source>
        <dbReference type="Pfam" id="PF11817"/>
    </source>
</evidence>
<feature type="domain" description="NAD-dependent epimerase/dehydratase" evidence="2">
    <location>
        <begin position="1256"/>
        <end position="1501"/>
    </location>
</feature>
<dbReference type="Pfam" id="PF07919">
    <property type="entry name" value="Gryzun"/>
    <property type="match status" value="1"/>
</dbReference>
<dbReference type="RefSeq" id="XP_009553301.1">
    <property type="nucleotide sequence ID" value="XM_009555006.1"/>
</dbReference>
<accession>W4JPN4</accession>
<dbReference type="Gene3D" id="3.40.50.720">
    <property type="entry name" value="NAD(P)-binding Rossmann-like Domain"/>
    <property type="match status" value="1"/>
</dbReference>
<dbReference type="eggNOG" id="KOG4386">
    <property type="taxonomic scope" value="Eukaryota"/>
</dbReference>
<evidence type="ECO:0008006" key="7">
    <source>
        <dbReference type="Google" id="ProtNLM"/>
    </source>
</evidence>
<dbReference type="InterPro" id="IPR001509">
    <property type="entry name" value="Epimerase_deHydtase"/>
</dbReference>
<dbReference type="eggNOG" id="KOG1502">
    <property type="taxonomic scope" value="Eukaryota"/>
</dbReference>
<feature type="region of interest" description="Disordered" evidence="1">
    <location>
        <begin position="152"/>
        <end position="191"/>
    </location>
</feature>
<evidence type="ECO:0000313" key="5">
    <source>
        <dbReference type="EMBL" id="ETW74826.1"/>
    </source>
</evidence>
<organism evidence="5 6">
    <name type="scientific">Heterobasidion irregulare (strain TC 32-1)</name>
    <dbReference type="NCBI Taxonomy" id="747525"/>
    <lineage>
        <taxon>Eukaryota</taxon>
        <taxon>Fungi</taxon>
        <taxon>Dikarya</taxon>
        <taxon>Basidiomycota</taxon>
        <taxon>Agaricomycotina</taxon>
        <taxon>Agaricomycetes</taxon>
        <taxon>Russulales</taxon>
        <taxon>Bondarzewiaceae</taxon>
        <taxon>Heterobasidion</taxon>
        <taxon>Heterobasidion annosum species complex</taxon>
    </lineage>
</organism>
<evidence type="ECO:0000259" key="2">
    <source>
        <dbReference type="Pfam" id="PF01370"/>
    </source>
</evidence>
<dbReference type="InterPro" id="IPR012880">
    <property type="entry name" value="Gryzun"/>
</dbReference>
<feature type="compositionally biased region" description="Pro residues" evidence="1">
    <location>
        <begin position="28"/>
        <end position="40"/>
    </location>
</feature>
<feature type="region of interest" description="Disordered" evidence="1">
    <location>
        <begin position="23"/>
        <end position="48"/>
    </location>
</feature>
<dbReference type="PANTHER" id="PTHR14374:SF0">
    <property type="entry name" value="TRAFFICKING PROTEIN PARTICLE COMPLEX SUBUNIT 11"/>
    <property type="match status" value="1"/>
</dbReference>
<dbReference type="GeneID" id="20666352"/>
<feature type="domain" description="Trafficking protein particle complex subunit 11" evidence="4">
    <location>
        <begin position="367"/>
        <end position="602"/>
    </location>
</feature>
<dbReference type="InterPro" id="IPR021773">
    <property type="entry name" value="TPC11"/>
</dbReference>
<evidence type="ECO:0000256" key="1">
    <source>
        <dbReference type="SAM" id="MobiDB-lite"/>
    </source>
</evidence>
<dbReference type="Pfam" id="PF01370">
    <property type="entry name" value="Epimerase"/>
    <property type="match status" value="1"/>
</dbReference>
<feature type="region of interest" description="Disordered" evidence="1">
    <location>
        <begin position="1225"/>
        <end position="1255"/>
    </location>
</feature>
<dbReference type="PANTHER" id="PTHR14374">
    <property type="entry name" value="FOIE GRAS"/>
    <property type="match status" value="1"/>
</dbReference>
<dbReference type="HOGENOM" id="CLU_003572_2_0_1"/>
<proteinExistence type="predicted"/>
<evidence type="ECO:0000259" key="3">
    <source>
        <dbReference type="Pfam" id="PF07919"/>
    </source>
</evidence>
<dbReference type="STRING" id="747525.W4JPN4"/>
<dbReference type="Pfam" id="PF11817">
    <property type="entry name" value="Foie-gras_1"/>
    <property type="match status" value="1"/>
</dbReference>
<feature type="compositionally biased region" description="Basic and acidic residues" evidence="1">
    <location>
        <begin position="162"/>
        <end position="179"/>
    </location>
</feature>
<dbReference type="KEGG" id="hir:HETIRDRAFT_108469"/>
<sequence>MNSYPPELLTQLAPVMFVAGLDVATPPESTPPSTPQPPTPSGGRPQQDPFTVLTLRLRDALVAQRKVAIWQPEKSKTFQVILVEKEVRFPPRKLAPLDDTHYTNAHSPLSPLTPSSPLHPDGLIAPIWVRKHTALVPSVFVLFMKLYETPVQPPRSPLDAQDPDREREREQEERRRDMELSSEVAQRKKSTNERNIKLTVVLMASRRMLDDPALDARLTFIRRQSGLDSRAALFVLSPVSPSELSDFVKSLQQALYEPAVEYYTSHSKRVRRKRNRHGQSTTSYVGPMSPIGSAGIARPLRPEGWTVRYEYKMACFAEFRGEDEVALKHYQDAYSTVTNMFGSTAILPPRTKRWAEAKVLTDCINIKHNIHMRKFGDFSRGWGIGEETFEFWSWIARQHRIFAELLEQGTRSTLTLPKHTPVATPSPAAVAASLQNTQRGILEVDTMRVLGLNPSQALQHPGFYYYMSARATEKRREQYLATIETNPAQNNSPGFANERKVDHLTIILEMYTKSYELFKKHSASNGQGQGRLTLHIAYRIAQTYHESGKFDMAVRFFERIARTYRREKWGSMIRPLLWTWYRCAQQLGDVELSVKLLVEMLGHGTISENDEDASIEEDLLAVLRSTVPSTPNDALVVDLAESEPIFDSNVMFWNAEATVDEPSAFQLSLATPNHISLSSLTFSSLSIYFSTSRHPFVIRHSAGDAPNVGNHTLRKVDLGAIPAEVTTDVHETAADLRWGRGSTIVFAGTIASDVPTTITISKAVLTLQEGSWTVEIPIELSSVREGAVKNPRWLMSVEPVNYVPVRRNNSSEITVHHRPHLLQVSLSHHAPAYLDEEYPITIDITNLDTRVLNVVLDVLLQPTEIDEAMNDIRIDEERSSGLIKGVDLGAISPGVTVLKILYLTNTGASGDRILDISIQSRTFTTANKAASPISPPSPSLDHSDTSESLQTLVIPTVNAMKIAFDVTYTRASRSSAGLVDLRSYEDEYWDDADGGEAQVEARWECVGPWSLSVEKVRLVRKNGSHAKVLDCSLDDDEDDIASEWLPGDEFSAVCHVSLALEDDPLEEDVIAGPGEYELTWRRVLTNGDHGPLCTTVFPLPVLRPPKDDLIALLELPSSARLHVPFHAYLTIRNRHPTRTATVTVQLETDISDAFIAAGLRSGRVPTLLPGAEERLTWTFVPIECGFVHVPKIVVTDRRKTLATSSESGTSAPLEGVGEMVTVVDTRREARGEDSTAGKKGTSLEEAEERPASPGKVTGATGYLGSVVVDQLLDAGYKVRGTARSAKVAHLRSAFANLGAEFEVAVVDDLVTSDLTDAFKGVDVLVHVGSPIPLSGTPAAEILKTAITGTERVLRYALDAGVKKVVVTSSVSALSRDETLWENVTIGEDDWNPQTYEEVSGPHATLYDAYCVSKKLAEQAVWKFAKENPEIMLPTAIYGPGGRGQVLTTPAGGTNSFIYTLIQGPRGRPLQDQKPYITSFTHVNDVARAHILALNVAPSAKPNRIIISAGKFTWKEAVDYLAKKRPELKDRLPVVTGTERVYDTVTYDASSAAKLIGLTEYISWEETLESTIDDILRREAELGIDATASSQLVDS</sequence>
<gene>
    <name evidence="5" type="ORF">HETIRDRAFT_108469</name>
</gene>
<dbReference type="OrthoDB" id="6278596at2759"/>
<dbReference type="InterPro" id="IPR036291">
    <property type="entry name" value="NAD(P)-bd_dom_sf"/>
</dbReference>
<feature type="domain" description="Gryzun putative trafficking through Golgi" evidence="3">
    <location>
        <begin position="646"/>
        <end position="878"/>
    </location>
</feature>
<keyword evidence="6" id="KW-1185">Reference proteome</keyword>
<dbReference type="EMBL" id="KI925467">
    <property type="protein sequence ID" value="ETW74826.1"/>
    <property type="molecule type" value="Genomic_DNA"/>
</dbReference>